<protein>
    <recommendedName>
        <fullName evidence="5">Inner membrane-spanning protein YciB</fullName>
    </recommendedName>
</protein>
<evidence type="ECO:0000256" key="4">
    <source>
        <dbReference type="ARBA" id="ARBA00023136"/>
    </source>
</evidence>
<evidence type="ECO:0000313" key="6">
    <source>
        <dbReference type="EMBL" id="SBP89686.1"/>
    </source>
</evidence>
<dbReference type="HAMAP" id="MF_00189">
    <property type="entry name" value="YciB"/>
    <property type="match status" value="1"/>
</dbReference>
<proteinExistence type="inferred from homology"/>
<dbReference type="PANTHER" id="PTHR36917">
    <property type="entry name" value="INTRACELLULAR SEPTATION PROTEIN A-RELATED"/>
    <property type="match status" value="1"/>
</dbReference>
<evidence type="ECO:0000256" key="1">
    <source>
        <dbReference type="ARBA" id="ARBA00022475"/>
    </source>
</evidence>
<accession>A0A238D8Q6</accession>
<feature type="transmembrane region" description="Helical" evidence="5">
    <location>
        <begin position="195"/>
        <end position="217"/>
    </location>
</feature>
<dbReference type="Pfam" id="PF04279">
    <property type="entry name" value="IspA"/>
    <property type="match status" value="1"/>
</dbReference>
<evidence type="ECO:0000256" key="2">
    <source>
        <dbReference type="ARBA" id="ARBA00022692"/>
    </source>
</evidence>
<dbReference type="Proteomes" id="UP000214566">
    <property type="component" value="Unassembled WGS sequence"/>
</dbReference>
<feature type="transmembrane region" description="Helical" evidence="5">
    <location>
        <begin position="124"/>
        <end position="141"/>
    </location>
</feature>
<name>A0A238D8Q6_THIDL</name>
<evidence type="ECO:0000256" key="5">
    <source>
        <dbReference type="HAMAP-Rule" id="MF_00189"/>
    </source>
</evidence>
<keyword evidence="4 5" id="KW-0472">Membrane</keyword>
<dbReference type="InterPro" id="IPR006008">
    <property type="entry name" value="YciB"/>
</dbReference>
<feature type="transmembrane region" description="Helical" evidence="5">
    <location>
        <begin position="66"/>
        <end position="86"/>
    </location>
</feature>
<keyword evidence="2 5" id="KW-0812">Transmembrane</keyword>
<evidence type="ECO:0000256" key="3">
    <source>
        <dbReference type="ARBA" id="ARBA00022989"/>
    </source>
</evidence>
<comment type="similarity">
    <text evidence="5">Belongs to the YciB family.</text>
</comment>
<dbReference type="PANTHER" id="PTHR36917:SF1">
    <property type="entry name" value="INNER MEMBRANE-SPANNING PROTEIN YCIB"/>
    <property type="match status" value="1"/>
</dbReference>
<feature type="transmembrane region" description="Helical" evidence="5">
    <location>
        <begin position="162"/>
        <end position="183"/>
    </location>
</feature>
<dbReference type="GO" id="GO:0005886">
    <property type="term" value="C:plasma membrane"/>
    <property type="evidence" value="ECO:0007669"/>
    <property type="project" value="UniProtKB-SubCell"/>
</dbReference>
<dbReference type="NCBIfam" id="NF001325">
    <property type="entry name" value="PRK00259.1-3"/>
    <property type="match status" value="1"/>
</dbReference>
<comment type="function">
    <text evidence="5">Plays a role in cell envelope biogenesis, maintenance of cell envelope integrity and membrane homeostasis.</text>
</comment>
<keyword evidence="5" id="KW-0997">Cell inner membrane</keyword>
<sequence length="222" mass="24911">MPISAMSSPMARARQACATASTPQRSISRLSGMLPRRANRDNAGMKLLFDFFPIILFFVAYKFGGIYVATGVAIAATFAQIGWVWFKHRKVDAMLWVSLVVVVVFGGATLLLHDETFIKWKPTVLYWLFALALAGGQLLYRKNLIRSLLGSQMELPAVAWSRLNWSWTAYFAIMGLLNIWVAYHFSTAAWVDFKLFGSLALTLVFAVIQSLMIARYLPQKSS</sequence>
<dbReference type="AlphaFoldDB" id="A0A238D8Q6"/>
<feature type="transmembrane region" description="Helical" evidence="5">
    <location>
        <begin position="43"/>
        <end position="60"/>
    </location>
</feature>
<dbReference type="EMBL" id="FLMQ01000057">
    <property type="protein sequence ID" value="SBP89686.1"/>
    <property type="molecule type" value="Genomic_DNA"/>
</dbReference>
<dbReference type="NCBIfam" id="TIGR00997">
    <property type="entry name" value="ispZ"/>
    <property type="match status" value="1"/>
</dbReference>
<keyword evidence="7" id="KW-1185">Reference proteome</keyword>
<feature type="transmembrane region" description="Helical" evidence="5">
    <location>
        <begin position="93"/>
        <end position="112"/>
    </location>
</feature>
<evidence type="ECO:0000313" key="7">
    <source>
        <dbReference type="Proteomes" id="UP000214566"/>
    </source>
</evidence>
<comment type="subcellular location">
    <subcellularLocation>
        <location evidence="5">Cell inner membrane</location>
        <topology evidence="5">Multi-pass membrane protein</topology>
    </subcellularLocation>
</comment>
<organism evidence="6 7">
    <name type="scientific">Thiomonas delicata</name>
    <name type="common">Thiomonas cuprina</name>
    <dbReference type="NCBI Taxonomy" id="364030"/>
    <lineage>
        <taxon>Bacteria</taxon>
        <taxon>Pseudomonadati</taxon>
        <taxon>Pseudomonadota</taxon>
        <taxon>Betaproteobacteria</taxon>
        <taxon>Burkholderiales</taxon>
        <taxon>Thiomonas</taxon>
    </lineage>
</organism>
<reference evidence="6 7" key="1">
    <citation type="submission" date="2016-06" db="EMBL/GenBank/DDBJ databases">
        <authorList>
            <person name="Kjaerup R.B."/>
            <person name="Dalgaard T.S."/>
            <person name="Juul-Madsen H.R."/>
        </authorList>
    </citation>
    <scope>NUCLEOTIDE SEQUENCE [LARGE SCALE GENOMIC DNA]</scope>
    <source>
        <strain evidence="6 7">DSM 16361</strain>
    </source>
</reference>
<keyword evidence="3 5" id="KW-1133">Transmembrane helix</keyword>
<keyword evidence="1 5" id="KW-1003">Cell membrane</keyword>
<gene>
    <name evidence="6" type="primary">ispZ</name>
    <name evidence="5" type="synonym">yciB</name>
    <name evidence="6" type="ORF">THIARS_80210</name>
</gene>